<evidence type="ECO:0000256" key="7">
    <source>
        <dbReference type="ARBA" id="ARBA00042988"/>
    </source>
</evidence>
<comment type="catalytic activity">
    <reaction evidence="9">
        <text>(1R,2R)-1,2-dihydrobenzene-1,2-diol + NADP(+) = catechol + NADPH + H(+)</text>
        <dbReference type="Rhea" id="RHEA:16729"/>
        <dbReference type="ChEBI" id="CHEBI:10702"/>
        <dbReference type="ChEBI" id="CHEBI:15378"/>
        <dbReference type="ChEBI" id="CHEBI:18135"/>
        <dbReference type="ChEBI" id="CHEBI:57783"/>
        <dbReference type="ChEBI" id="CHEBI:58349"/>
        <dbReference type="EC" id="1.3.1.20"/>
    </reaction>
</comment>
<protein>
    <recommendedName>
        <fullName evidence="5">Trans-1,2-dihydrobenzene-1,2-diol dehydrogenase</fullName>
        <ecNumber evidence="4">1.1.1.179</ecNumber>
        <ecNumber evidence="3">1.3.1.20</ecNumber>
    </recommendedName>
    <alternativeName>
        <fullName evidence="8">D-xylose 1-dehydrogenase</fullName>
    </alternativeName>
    <alternativeName>
        <fullName evidence="7">D-xylose-NADP dehydrogenase</fullName>
    </alternativeName>
    <alternativeName>
        <fullName evidence="6">Dimeric dihydrodiol dehydrogenase</fullName>
    </alternativeName>
</protein>
<dbReference type="EC" id="1.1.1.179" evidence="4"/>
<dbReference type="EMBL" id="JADBJN010000004">
    <property type="protein sequence ID" value="KAG5669369.1"/>
    <property type="molecule type" value="Genomic_DNA"/>
</dbReference>
<evidence type="ECO:0000256" key="9">
    <source>
        <dbReference type="ARBA" id="ARBA00047423"/>
    </source>
</evidence>
<dbReference type="InterPro" id="IPR036291">
    <property type="entry name" value="NAD(P)-bd_dom_sf"/>
</dbReference>
<evidence type="ECO:0000256" key="5">
    <source>
        <dbReference type="ARBA" id="ARBA00040603"/>
    </source>
</evidence>
<dbReference type="OrthoDB" id="2129491at2759"/>
<evidence type="ECO:0000256" key="6">
    <source>
        <dbReference type="ARBA" id="ARBA00042926"/>
    </source>
</evidence>
<evidence type="ECO:0000256" key="1">
    <source>
        <dbReference type="ARBA" id="ARBA00010928"/>
    </source>
</evidence>
<dbReference type="Proteomes" id="UP001107558">
    <property type="component" value="Chromosome 4"/>
</dbReference>
<dbReference type="Gene3D" id="3.40.50.720">
    <property type="entry name" value="NAD(P)-binding Rossmann-like Domain"/>
    <property type="match status" value="1"/>
</dbReference>
<dbReference type="GO" id="GO:0047837">
    <property type="term" value="F:D-xylose 1-dehydrogenase (NADP+) activity"/>
    <property type="evidence" value="ECO:0007669"/>
    <property type="project" value="UniProtKB-EC"/>
</dbReference>
<dbReference type="Pfam" id="PF01408">
    <property type="entry name" value="GFO_IDH_MocA"/>
    <property type="match status" value="1"/>
</dbReference>
<dbReference type="PANTHER" id="PTHR22604">
    <property type="entry name" value="OXIDOREDUCTASES"/>
    <property type="match status" value="1"/>
</dbReference>
<dbReference type="Pfam" id="PF22725">
    <property type="entry name" value="GFO_IDH_MocA_C3"/>
    <property type="match status" value="1"/>
</dbReference>
<evidence type="ECO:0000256" key="2">
    <source>
        <dbReference type="ARBA" id="ARBA00023002"/>
    </source>
</evidence>
<dbReference type="Gene3D" id="3.30.360.10">
    <property type="entry name" value="Dihydrodipicolinate Reductase, domain 2"/>
    <property type="match status" value="1"/>
</dbReference>
<dbReference type="SUPFAM" id="SSF51735">
    <property type="entry name" value="NAD(P)-binding Rossmann-fold domains"/>
    <property type="match status" value="1"/>
</dbReference>
<dbReference type="PANTHER" id="PTHR22604:SF105">
    <property type="entry name" value="TRANS-1,2-DIHYDROBENZENE-1,2-DIOL DEHYDROGENASE"/>
    <property type="match status" value="1"/>
</dbReference>
<dbReference type="GO" id="GO:0047115">
    <property type="term" value="F:trans-1,2-dihydrobenzene-1,2-diol dehydrogenase activity"/>
    <property type="evidence" value="ECO:0007669"/>
    <property type="project" value="UniProtKB-EC"/>
</dbReference>
<organism evidence="13 14">
    <name type="scientific">Polypedilum vanderplanki</name>
    <name type="common">Sleeping chironomid midge</name>
    <dbReference type="NCBI Taxonomy" id="319348"/>
    <lineage>
        <taxon>Eukaryota</taxon>
        <taxon>Metazoa</taxon>
        <taxon>Ecdysozoa</taxon>
        <taxon>Arthropoda</taxon>
        <taxon>Hexapoda</taxon>
        <taxon>Insecta</taxon>
        <taxon>Pterygota</taxon>
        <taxon>Neoptera</taxon>
        <taxon>Endopterygota</taxon>
        <taxon>Diptera</taxon>
        <taxon>Nematocera</taxon>
        <taxon>Chironomoidea</taxon>
        <taxon>Chironomidae</taxon>
        <taxon>Chironominae</taxon>
        <taxon>Polypedilum</taxon>
        <taxon>Polypedilum</taxon>
    </lineage>
</organism>
<reference evidence="13" key="1">
    <citation type="submission" date="2021-03" db="EMBL/GenBank/DDBJ databases">
        <title>Chromosome level genome of the anhydrobiotic midge Polypedilum vanderplanki.</title>
        <authorList>
            <person name="Yoshida Y."/>
            <person name="Kikawada T."/>
            <person name="Gusev O."/>
        </authorList>
    </citation>
    <scope>NUCLEOTIDE SEQUENCE</scope>
    <source>
        <strain evidence="13">NIAS01</strain>
        <tissue evidence="13">Whole body or cell culture</tissue>
    </source>
</reference>
<comment type="caution">
    <text evidence="13">The sequence shown here is derived from an EMBL/GenBank/DDBJ whole genome shotgun (WGS) entry which is preliminary data.</text>
</comment>
<evidence type="ECO:0000256" key="3">
    <source>
        <dbReference type="ARBA" id="ARBA00038853"/>
    </source>
</evidence>
<dbReference type="InterPro" id="IPR055170">
    <property type="entry name" value="GFO_IDH_MocA-like_dom"/>
</dbReference>
<dbReference type="InterPro" id="IPR000683">
    <property type="entry name" value="Gfo/Idh/MocA-like_OxRdtase_N"/>
</dbReference>
<dbReference type="SUPFAM" id="SSF55347">
    <property type="entry name" value="Glyceraldehyde-3-phosphate dehydrogenase-like, C-terminal domain"/>
    <property type="match status" value="1"/>
</dbReference>
<dbReference type="GO" id="GO:0000166">
    <property type="term" value="F:nucleotide binding"/>
    <property type="evidence" value="ECO:0007669"/>
    <property type="project" value="InterPro"/>
</dbReference>
<dbReference type="InterPro" id="IPR050984">
    <property type="entry name" value="Gfo/Idh/MocA_domain"/>
</dbReference>
<evidence type="ECO:0000259" key="12">
    <source>
        <dbReference type="Pfam" id="PF22725"/>
    </source>
</evidence>
<name>A0A9J6BHJ9_POLVA</name>
<comment type="catalytic activity">
    <reaction evidence="10">
        <text>D-xylose + NADP(+) = D-xylono-1,5-lactone + NADPH + H(+)</text>
        <dbReference type="Rhea" id="RHEA:22000"/>
        <dbReference type="ChEBI" id="CHEBI:15378"/>
        <dbReference type="ChEBI" id="CHEBI:15867"/>
        <dbReference type="ChEBI" id="CHEBI:53455"/>
        <dbReference type="ChEBI" id="CHEBI:57783"/>
        <dbReference type="ChEBI" id="CHEBI:58349"/>
        <dbReference type="EC" id="1.1.1.179"/>
    </reaction>
</comment>
<feature type="domain" description="Gfo/Idh/MocA-like oxidoreductase N-terminal" evidence="11">
    <location>
        <begin position="5"/>
        <end position="123"/>
    </location>
</feature>
<keyword evidence="14" id="KW-1185">Reference proteome</keyword>
<sequence length="335" mass="38168">MSKPLRWGIVSAGKIANDFCAALSTFSNEEHQVVAVAARKEADAKEFAETFNIPKYYEGYEKLANDNEVDAVYIGSINTCHLEDSIMMLDAGKPVLCEKPFALNEKQSVEIFNRAKEKKLFCMEAVWSRFLPSYEYMRHRLDNNDFGEITEVEIEYGKEKLGKMERVVKKDLGGSMLLDIGNYAIQFAQFVFRSYPTSIKATGKLNDDGVDVEAEIELKYLNGGVAKIKTSAINNLKNQANIYGSKGSMTVDQFWACTYLIDIDGHPKEWKLPEPKQGEFVFNNRAGLRFQAEETRRCINEGKLESDLMPQKETIEIARIRDEIRKQIGVRYDED</sequence>
<proteinExistence type="inferred from homology"/>
<evidence type="ECO:0000256" key="8">
    <source>
        <dbReference type="ARBA" id="ARBA00043025"/>
    </source>
</evidence>
<evidence type="ECO:0000313" key="13">
    <source>
        <dbReference type="EMBL" id="KAG5669369.1"/>
    </source>
</evidence>
<dbReference type="AlphaFoldDB" id="A0A9J6BHJ9"/>
<evidence type="ECO:0000256" key="10">
    <source>
        <dbReference type="ARBA" id="ARBA00049233"/>
    </source>
</evidence>
<keyword evidence="2" id="KW-0560">Oxidoreductase</keyword>
<evidence type="ECO:0000256" key="4">
    <source>
        <dbReference type="ARBA" id="ARBA00038984"/>
    </source>
</evidence>
<gene>
    <name evidence="13" type="ORF">PVAND_017256</name>
</gene>
<accession>A0A9J6BHJ9</accession>
<feature type="domain" description="GFO/IDH/MocA-like oxidoreductase" evidence="12">
    <location>
        <begin position="134"/>
        <end position="249"/>
    </location>
</feature>
<evidence type="ECO:0000259" key="11">
    <source>
        <dbReference type="Pfam" id="PF01408"/>
    </source>
</evidence>
<evidence type="ECO:0000313" key="14">
    <source>
        <dbReference type="Proteomes" id="UP001107558"/>
    </source>
</evidence>
<dbReference type="EC" id="1.3.1.20" evidence="3"/>
<comment type="similarity">
    <text evidence="1">Belongs to the Gfo/Idh/MocA family.</text>
</comment>